<dbReference type="PANTHER" id="PTHR45566">
    <property type="entry name" value="HTH-TYPE TRANSCRIPTIONAL REGULATOR YHJB-RELATED"/>
    <property type="match status" value="1"/>
</dbReference>
<keyword evidence="2" id="KW-0238">DNA-binding</keyword>
<evidence type="ECO:0000259" key="4">
    <source>
        <dbReference type="PROSITE" id="PS50043"/>
    </source>
</evidence>
<dbReference type="GO" id="GO:0006355">
    <property type="term" value="P:regulation of DNA-templated transcription"/>
    <property type="evidence" value="ECO:0007669"/>
    <property type="project" value="InterPro"/>
</dbReference>
<dbReference type="SUPFAM" id="SSF46894">
    <property type="entry name" value="C-terminal effector domain of the bipartite response regulators"/>
    <property type="match status" value="1"/>
</dbReference>
<dbReference type="GO" id="GO:0003677">
    <property type="term" value="F:DNA binding"/>
    <property type="evidence" value="ECO:0007669"/>
    <property type="project" value="UniProtKB-KW"/>
</dbReference>
<dbReference type="CDD" id="cd17535">
    <property type="entry name" value="REC_NarL-like"/>
    <property type="match status" value="1"/>
</dbReference>
<evidence type="ECO:0000259" key="5">
    <source>
        <dbReference type="PROSITE" id="PS50110"/>
    </source>
</evidence>
<dbReference type="Proteomes" id="UP000325291">
    <property type="component" value="Unassembled WGS sequence"/>
</dbReference>
<dbReference type="PROSITE" id="PS00622">
    <property type="entry name" value="HTH_LUXR_1"/>
    <property type="match status" value="1"/>
</dbReference>
<dbReference type="InterPro" id="IPR058245">
    <property type="entry name" value="NreC/VraR/RcsB-like_REC"/>
</dbReference>
<dbReference type="Pfam" id="PF00196">
    <property type="entry name" value="GerE"/>
    <property type="match status" value="1"/>
</dbReference>
<dbReference type="Gene3D" id="3.40.50.2300">
    <property type="match status" value="1"/>
</dbReference>
<reference evidence="6 7" key="1">
    <citation type="submission" date="2019-07" db="EMBL/GenBank/DDBJ databases">
        <title>Aquicoccus porphyridii gen. nov., sp. nov., isolated from a small marine red alga, Porphyridium marinum.</title>
        <authorList>
            <person name="Liu L."/>
        </authorList>
    </citation>
    <scope>NUCLEOTIDE SEQUENCE [LARGE SCALE GENOMIC DNA]</scope>
    <source>
        <strain evidence="6 7">L1 8-17</strain>
    </source>
</reference>
<comment type="caution">
    <text evidence="6">The sequence shown here is derived from an EMBL/GenBank/DDBJ whole genome shotgun (WGS) entry which is preliminary data.</text>
</comment>
<dbReference type="PANTHER" id="PTHR45566:SF2">
    <property type="entry name" value="NARL SUBFAMILY"/>
    <property type="match status" value="1"/>
</dbReference>
<gene>
    <name evidence="6" type="ORF">FLO80_16670</name>
</gene>
<dbReference type="GO" id="GO:0000160">
    <property type="term" value="P:phosphorelay signal transduction system"/>
    <property type="evidence" value="ECO:0007669"/>
    <property type="project" value="InterPro"/>
</dbReference>
<dbReference type="AlphaFoldDB" id="A0A5A9Z5N1"/>
<dbReference type="SMART" id="SM00448">
    <property type="entry name" value="REC"/>
    <property type="match status" value="1"/>
</dbReference>
<keyword evidence="1 3" id="KW-0597">Phosphoprotein</keyword>
<dbReference type="SUPFAM" id="SSF52172">
    <property type="entry name" value="CheY-like"/>
    <property type="match status" value="1"/>
</dbReference>
<name>A0A5A9Z5N1_9RHOB</name>
<dbReference type="PRINTS" id="PR00038">
    <property type="entry name" value="HTHLUXR"/>
</dbReference>
<dbReference type="CDD" id="cd06170">
    <property type="entry name" value="LuxR_C_like"/>
    <property type="match status" value="1"/>
</dbReference>
<dbReference type="EMBL" id="VINQ01000015">
    <property type="protein sequence ID" value="KAA0912265.1"/>
    <property type="molecule type" value="Genomic_DNA"/>
</dbReference>
<feature type="modified residue" description="4-aspartylphosphate" evidence="3">
    <location>
        <position position="60"/>
    </location>
</feature>
<dbReference type="SMART" id="SM00421">
    <property type="entry name" value="HTH_LUXR"/>
    <property type="match status" value="1"/>
</dbReference>
<evidence type="ECO:0000256" key="3">
    <source>
        <dbReference type="PROSITE-ProRule" id="PRU00169"/>
    </source>
</evidence>
<accession>A0A5A9Z5N1</accession>
<dbReference type="Pfam" id="PF00072">
    <property type="entry name" value="Response_reg"/>
    <property type="match status" value="1"/>
</dbReference>
<dbReference type="InterPro" id="IPR051015">
    <property type="entry name" value="EvgA-like"/>
</dbReference>
<feature type="domain" description="Response regulatory" evidence="5">
    <location>
        <begin position="9"/>
        <end position="125"/>
    </location>
</feature>
<dbReference type="RefSeq" id="WP_111367830.1">
    <property type="nucleotide sequence ID" value="NZ_JASHJG010000023.1"/>
</dbReference>
<evidence type="ECO:0000313" key="6">
    <source>
        <dbReference type="EMBL" id="KAA0912265.1"/>
    </source>
</evidence>
<dbReference type="PROSITE" id="PS50043">
    <property type="entry name" value="HTH_LUXR_2"/>
    <property type="match status" value="1"/>
</dbReference>
<dbReference type="InterPro" id="IPR011006">
    <property type="entry name" value="CheY-like_superfamily"/>
</dbReference>
<evidence type="ECO:0000256" key="2">
    <source>
        <dbReference type="ARBA" id="ARBA00023125"/>
    </source>
</evidence>
<dbReference type="InterPro" id="IPR016032">
    <property type="entry name" value="Sig_transdc_resp-reg_C-effctor"/>
</dbReference>
<evidence type="ECO:0000313" key="7">
    <source>
        <dbReference type="Proteomes" id="UP000325291"/>
    </source>
</evidence>
<dbReference type="InterPro" id="IPR000792">
    <property type="entry name" value="Tscrpt_reg_LuxR_C"/>
</dbReference>
<proteinExistence type="predicted"/>
<evidence type="ECO:0000256" key="1">
    <source>
        <dbReference type="ARBA" id="ARBA00022553"/>
    </source>
</evidence>
<keyword evidence="7" id="KW-1185">Reference proteome</keyword>
<sequence length="210" mass="22753">MAETQDQLRVLVADDHAMVLEMIELFLSSQPGISVETADTLDGALELVERLGSFDIILLDLNMPGMNGVEGLRRAIAANDGKPVGILTSNPSPHNVSQILEAGASGIVLKTTHTRTLANALRFMAAGEQYVPREITIDRSDQVNLPDNPLSKKELLVLSHLAEGLSNRDIGAKINLAEPTIKMHVRSICTKLEVKNRTQAVVKARDMGLT</sequence>
<feature type="domain" description="HTH luxR-type" evidence="4">
    <location>
        <begin position="143"/>
        <end position="208"/>
    </location>
</feature>
<organism evidence="6 7">
    <name type="scientific">Aquicoccus porphyridii</name>
    <dbReference type="NCBI Taxonomy" id="1852029"/>
    <lineage>
        <taxon>Bacteria</taxon>
        <taxon>Pseudomonadati</taxon>
        <taxon>Pseudomonadota</taxon>
        <taxon>Alphaproteobacteria</taxon>
        <taxon>Rhodobacterales</taxon>
        <taxon>Paracoccaceae</taxon>
        <taxon>Aquicoccus</taxon>
    </lineage>
</organism>
<dbReference type="PROSITE" id="PS50110">
    <property type="entry name" value="RESPONSE_REGULATORY"/>
    <property type="match status" value="1"/>
</dbReference>
<dbReference type="InterPro" id="IPR001789">
    <property type="entry name" value="Sig_transdc_resp-reg_receiver"/>
</dbReference>
<protein>
    <submittedName>
        <fullName evidence="6">Response regulator transcription factor</fullName>
    </submittedName>
</protein>